<sequence length="102" mass="11714">MQQLASGIEVLADHAVITISKPFSESQFLTTAKQFVQQQQWQQAFIEQGADWQVLGFYIEQQLWWFRYDALSQGAWFECANSEHFQASSALLLAALNHANFE</sequence>
<dbReference type="Pfam" id="PF12305">
    <property type="entry name" value="DUF3630"/>
    <property type="match status" value="1"/>
</dbReference>
<organism evidence="1 2">
    <name type="scientific">Agarivorans aestuarii</name>
    <dbReference type="NCBI Taxonomy" id="1563703"/>
    <lineage>
        <taxon>Bacteria</taxon>
        <taxon>Pseudomonadati</taxon>
        <taxon>Pseudomonadota</taxon>
        <taxon>Gammaproteobacteria</taxon>
        <taxon>Alteromonadales</taxon>
        <taxon>Alteromonadaceae</taxon>
        <taxon>Agarivorans</taxon>
    </lineage>
</organism>
<reference evidence="1 2" key="2">
    <citation type="submission" date="2023-12" db="EMBL/GenBank/DDBJ databases">
        <authorList>
            <consortium name="Cladostephus spongiosus"/>
            <person name="Lorente B."/>
            <person name="Cabral C."/>
            <person name="Frias J."/>
            <person name="Faria J."/>
            <person name="Toubarro D."/>
        </authorList>
    </citation>
    <scope>NUCLEOTIDE SEQUENCE [LARGE SCALE GENOMIC DNA]</scope>
    <source>
        <strain evidence="1 2">ZMCS4</strain>
    </source>
</reference>
<comment type="caution">
    <text evidence="1">The sequence shown here is derived from an EMBL/GenBank/DDBJ whole genome shotgun (WGS) entry which is preliminary data.</text>
</comment>
<dbReference type="InterPro" id="IPR022080">
    <property type="entry name" value="DUF3630"/>
</dbReference>
<proteinExistence type="predicted"/>
<gene>
    <name evidence="1" type="ORF">SNR37_001287</name>
</gene>
<reference evidence="2" key="1">
    <citation type="submission" date="2023-07" db="EMBL/GenBank/DDBJ databases">
        <title>Draft genome sequence of Agarivorans aestuarii strain ZMCS4, a CAZymes producing bacteria isolated from the marine brown algae Clodostephus spongiosus.</title>
        <authorList>
            <person name="Lorente B."/>
            <person name="Cabral C."/>
            <person name="Frias J."/>
            <person name="Faria J."/>
            <person name="Toubarro D."/>
        </authorList>
    </citation>
    <scope>NUCLEOTIDE SEQUENCE [LARGE SCALE GENOMIC DNA]</scope>
    <source>
        <strain evidence="2">ZMCS4</strain>
    </source>
</reference>
<protein>
    <submittedName>
        <fullName evidence="1">DUF3630 family protein</fullName>
    </submittedName>
</protein>
<dbReference type="Proteomes" id="UP001310248">
    <property type="component" value="Unassembled WGS sequence"/>
</dbReference>
<evidence type="ECO:0000313" key="1">
    <source>
        <dbReference type="EMBL" id="MEE1675960.1"/>
    </source>
</evidence>
<accession>A0ABU7G9N7</accession>
<dbReference type="RefSeq" id="WP_329776718.1">
    <property type="nucleotide sequence ID" value="NZ_JAYDYW010000017.1"/>
</dbReference>
<keyword evidence="2" id="KW-1185">Reference proteome</keyword>
<dbReference type="EMBL" id="JAYDYW010000017">
    <property type="protein sequence ID" value="MEE1675960.1"/>
    <property type="molecule type" value="Genomic_DNA"/>
</dbReference>
<evidence type="ECO:0000313" key="2">
    <source>
        <dbReference type="Proteomes" id="UP001310248"/>
    </source>
</evidence>
<name>A0ABU7G9N7_9ALTE</name>